<reference evidence="1" key="1">
    <citation type="submission" date="2021-10" db="EMBL/GenBank/DDBJ databases">
        <authorList>
            <person name="Piombo E."/>
        </authorList>
    </citation>
    <scope>NUCLEOTIDE SEQUENCE</scope>
</reference>
<gene>
    <name evidence="1" type="ORF">CSOL1703_00003177</name>
</gene>
<protein>
    <submittedName>
        <fullName evidence="1">Uncharacterized protein</fullName>
    </submittedName>
</protein>
<dbReference type="OrthoDB" id="5141918at2759"/>
<name>A0A9N9W0C6_9HYPO</name>
<comment type="caution">
    <text evidence="1">The sequence shown here is derived from an EMBL/GenBank/DDBJ whole genome shotgun (WGS) entry which is preliminary data.</text>
</comment>
<dbReference type="EMBL" id="CABFOC020000002">
    <property type="protein sequence ID" value="CAH0038027.1"/>
    <property type="molecule type" value="Genomic_DNA"/>
</dbReference>
<organism evidence="1 2">
    <name type="scientific">Clonostachys solani</name>
    <dbReference type="NCBI Taxonomy" id="160281"/>
    <lineage>
        <taxon>Eukaryota</taxon>
        <taxon>Fungi</taxon>
        <taxon>Dikarya</taxon>
        <taxon>Ascomycota</taxon>
        <taxon>Pezizomycotina</taxon>
        <taxon>Sordariomycetes</taxon>
        <taxon>Hypocreomycetidae</taxon>
        <taxon>Hypocreales</taxon>
        <taxon>Bionectriaceae</taxon>
        <taxon>Clonostachys</taxon>
    </lineage>
</organism>
<evidence type="ECO:0000313" key="1">
    <source>
        <dbReference type="EMBL" id="CAH0038027.1"/>
    </source>
</evidence>
<sequence length="63" mass="7496">MNANCKYPHGTFEGMSIYHPQYNSMMMRPQSLNLHLPFKVEPRYGVNIYYDQLYTMLSITMEV</sequence>
<accession>A0A9N9W0C6</accession>
<proteinExistence type="predicted"/>
<evidence type="ECO:0000313" key="2">
    <source>
        <dbReference type="Proteomes" id="UP000775872"/>
    </source>
</evidence>
<keyword evidence="2" id="KW-1185">Reference proteome</keyword>
<dbReference type="Proteomes" id="UP000775872">
    <property type="component" value="Unassembled WGS sequence"/>
</dbReference>
<dbReference type="AlphaFoldDB" id="A0A9N9W0C6"/>